<evidence type="ECO:0000313" key="2">
    <source>
        <dbReference type="Proteomes" id="UP001497680"/>
    </source>
</evidence>
<proteinExistence type="predicted"/>
<dbReference type="EMBL" id="MU394288">
    <property type="protein sequence ID" value="KAI6091006.1"/>
    <property type="molecule type" value="Genomic_DNA"/>
</dbReference>
<gene>
    <name evidence="1" type="ORF">F4821DRAFT_267605</name>
</gene>
<evidence type="ECO:0000313" key="1">
    <source>
        <dbReference type="EMBL" id="KAI6091006.1"/>
    </source>
</evidence>
<protein>
    <submittedName>
        <fullName evidence="1">GMC oxidoreductase</fullName>
    </submittedName>
</protein>
<dbReference type="Proteomes" id="UP001497680">
    <property type="component" value="Unassembled WGS sequence"/>
</dbReference>
<reference evidence="1 2" key="1">
    <citation type="journal article" date="2022" name="New Phytol.">
        <title>Ecological generalism drives hyperdiversity of secondary metabolite gene clusters in xylarialean endophytes.</title>
        <authorList>
            <person name="Franco M.E.E."/>
            <person name="Wisecaver J.H."/>
            <person name="Arnold A.E."/>
            <person name="Ju Y.M."/>
            <person name="Slot J.C."/>
            <person name="Ahrendt S."/>
            <person name="Moore L.P."/>
            <person name="Eastman K.E."/>
            <person name="Scott K."/>
            <person name="Konkel Z."/>
            <person name="Mondo S.J."/>
            <person name="Kuo A."/>
            <person name="Hayes R.D."/>
            <person name="Haridas S."/>
            <person name="Andreopoulos B."/>
            <person name="Riley R."/>
            <person name="LaButti K."/>
            <person name="Pangilinan J."/>
            <person name="Lipzen A."/>
            <person name="Amirebrahimi M."/>
            <person name="Yan J."/>
            <person name="Adam C."/>
            <person name="Keymanesh K."/>
            <person name="Ng V."/>
            <person name="Louie K."/>
            <person name="Northen T."/>
            <person name="Drula E."/>
            <person name="Henrissat B."/>
            <person name="Hsieh H.M."/>
            <person name="Youens-Clark K."/>
            <person name="Lutzoni F."/>
            <person name="Miadlikowska J."/>
            <person name="Eastwood D.C."/>
            <person name="Hamelin R.C."/>
            <person name="Grigoriev I.V."/>
            <person name="U'Ren J.M."/>
        </authorList>
    </citation>
    <scope>NUCLEOTIDE SEQUENCE [LARGE SCALE GENOMIC DNA]</scope>
    <source>
        <strain evidence="1 2">ER1909</strain>
    </source>
</reference>
<comment type="caution">
    <text evidence="1">The sequence shown here is derived from an EMBL/GenBank/DDBJ whole genome shotgun (WGS) entry which is preliminary data.</text>
</comment>
<name>A0ACC0DE00_9PEZI</name>
<organism evidence="1 2">
    <name type="scientific">Hypoxylon rubiginosum</name>
    <dbReference type="NCBI Taxonomy" id="110542"/>
    <lineage>
        <taxon>Eukaryota</taxon>
        <taxon>Fungi</taxon>
        <taxon>Dikarya</taxon>
        <taxon>Ascomycota</taxon>
        <taxon>Pezizomycotina</taxon>
        <taxon>Sordariomycetes</taxon>
        <taxon>Xylariomycetidae</taxon>
        <taxon>Xylariales</taxon>
        <taxon>Hypoxylaceae</taxon>
        <taxon>Hypoxylon</taxon>
    </lineage>
</organism>
<keyword evidence="2" id="KW-1185">Reference proteome</keyword>
<accession>A0ACC0DE00</accession>
<sequence>MGIYSILPESIEEVDVIIVGGGCSGCIVASRLSDADPSLSILIIEGGTNNRHVHELTRPAYLMSGLAPGNKYNLFYKAAESEALAGRELVVPSGGVLGGGSSVNLMVYTRAQRSDFESWDMAGWSADDMMHYMNKLETYHGPDEESRHGSTGPIHVTGRVYSPRLQNDFIDAASSMGWPEIPDLQTMDAVNGVQRAMRYVGVDGKRQDTARQYLHPRLEDGQHPNLHVLLESNVKRVIFDGQRAIGVEYQPNLVFQSATPDFIRDIKARRMVVISCGALGTPLVLERSGVGDPTILSQTGVLSVANVPGVGRNYQDHQMVVYSYDSSLSREETLDAIIRGGPGAEDIIAKNISILGWNSVDAYCKLRPREEDIRYLGPEFEKAWHEEFQHQPDRPLMMASLSACFPANPPWLPESQYFSIAAFNAYPFSRGHIHITGPTLADPPNFHTGFFSDADDLDIKTHVWMYKKQRQIARRMNVFKGEVSETHPQFPPGSQAACSGEPLRADTPDLVYDSEDEKSIDQFLRKNVGTTWHSLGTCRMAAREDGGVVDADLNVYGVKGLKVADLSILPKNVAANTANVAMAIGEKAADIIGRELSIMS</sequence>